<evidence type="ECO:0000313" key="1">
    <source>
        <dbReference type="EMBL" id="KAH3696279.1"/>
    </source>
</evidence>
<comment type="caution">
    <text evidence="1">The sequence shown here is derived from an EMBL/GenBank/DDBJ whole genome shotgun (WGS) entry which is preliminary data.</text>
</comment>
<reference evidence="1" key="1">
    <citation type="journal article" date="2019" name="bioRxiv">
        <title>The Genome of the Zebra Mussel, Dreissena polymorpha: A Resource for Invasive Species Research.</title>
        <authorList>
            <person name="McCartney M.A."/>
            <person name="Auch B."/>
            <person name="Kono T."/>
            <person name="Mallez S."/>
            <person name="Zhang Y."/>
            <person name="Obille A."/>
            <person name="Becker A."/>
            <person name="Abrahante J.E."/>
            <person name="Garbe J."/>
            <person name="Badalamenti J.P."/>
            <person name="Herman A."/>
            <person name="Mangelson H."/>
            <person name="Liachko I."/>
            <person name="Sullivan S."/>
            <person name="Sone E.D."/>
            <person name="Koren S."/>
            <person name="Silverstein K.A.T."/>
            <person name="Beckman K.B."/>
            <person name="Gohl D.M."/>
        </authorList>
    </citation>
    <scope>NUCLEOTIDE SEQUENCE</scope>
    <source>
        <strain evidence="1">Duluth1</strain>
        <tissue evidence="1">Whole animal</tissue>
    </source>
</reference>
<dbReference type="AlphaFoldDB" id="A0A9D4BIR5"/>
<sequence length="316" mass="36383">MHCEILDDDCLNVSRHRPVAVSINFPVSDGKFNASEESFNWKRATDAQISDYVGNVTNSLNQCTYTCDSKESIDSKYTMLCDVLTGAAGTCIGHRSFQSHFKPYWDSGLREYHKQMRQNRSQWCRAGRPRNKTDTEYMSYKAAKRDFRRAHRKAASEHMRQLNREIDESAEMNTNDIWKQVNTRRTTYNCNKSTSGIKFGEMVYRDQKAITEQWGCYFERLYSTYNSEHFDDKWRDHVSQNVGQLREALIPDSNATVMPEDIERCIRSCPNGKAPGYDGITYEHLKPVASAISPLLANLFTAILRTVLFLTLSSVV</sequence>
<organism evidence="1 2">
    <name type="scientific">Dreissena polymorpha</name>
    <name type="common">Zebra mussel</name>
    <name type="synonym">Mytilus polymorpha</name>
    <dbReference type="NCBI Taxonomy" id="45954"/>
    <lineage>
        <taxon>Eukaryota</taxon>
        <taxon>Metazoa</taxon>
        <taxon>Spiralia</taxon>
        <taxon>Lophotrochozoa</taxon>
        <taxon>Mollusca</taxon>
        <taxon>Bivalvia</taxon>
        <taxon>Autobranchia</taxon>
        <taxon>Heteroconchia</taxon>
        <taxon>Euheterodonta</taxon>
        <taxon>Imparidentia</taxon>
        <taxon>Neoheterodontei</taxon>
        <taxon>Myida</taxon>
        <taxon>Dreissenoidea</taxon>
        <taxon>Dreissenidae</taxon>
        <taxon>Dreissena</taxon>
    </lineage>
</organism>
<keyword evidence="2" id="KW-1185">Reference proteome</keyword>
<protein>
    <recommendedName>
        <fullName evidence="3">Reverse transcriptase</fullName>
    </recommendedName>
</protein>
<dbReference type="Proteomes" id="UP000828390">
    <property type="component" value="Unassembled WGS sequence"/>
</dbReference>
<gene>
    <name evidence="1" type="ORF">DPMN_083744</name>
</gene>
<evidence type="ECO:0000313" key="2">
    <source>
        <dbReference type="Proteomes" id="UP000828390"/>
    </source>
</evidence>
<name>A0A9D4BIR5_DREPO</name>
<proteinExistence type="predicted"/>
<evidence type="ECO:0008006" key="3">
    <source>
        <dbReference type="Google" id="ProtNLM"/>
    </source>
</evidence>
<dbReference type="EMBL" id="JAIWYP010000016">
    <property type="protein sequence ID" value="KAH3696279.1"/>
    <property type="molecule type" value="Genomic_DNA"/>
</dbReference>
<reference evidence="1" key="2">
    <citation type="submission" date="2020-11" db="EMBL/GenBank/DDBJ databases">
        <authorList>
            <person name="McCartney M.A."/>
            <person name="Auch B."/>
            <person name="Kono T."/>
            <person name="Mallez S."/>
            <person name="Becker A."/>
            <person name="Gohl D.M."/>
            <person name="Silverstein K.A.T."/>
            <person name="Koren S."/>
            <person name="Bechman K.B."/>
            <person name="Herman A."/>
            <person name="Abrahante J.E."/>
            <person name="Garbe J."/>
        </authorList>
    </citation>
    <scope>NUCLEOTIDE SEQUENCE</scope>
    <source>
        <strain evidence="1">Duluth1</strain>
        <tissue evidence="1">Whole animal</tissue>
    </source>
</reference>
<dbReference type="PANTHER" id="PTHR19446">
    <property type="entry name" value="REVERSE TRANSCRIPTASES"/>
    <property type="match status" value="1"/>
</dbReference>
<accession>A0A9D4BIR5</accession>